<keyword evidence="8 14" id="KW-0067">ATP-binding</keyword>
<comment type="cofactor">
    <cofactor evidence="1">
        <name>Mn(2+)</name>
        <dbReference type="ChEBI" id="CHEBI:29035"/>
    </cofactor>
</comment>
<keyword evidence="17" id="KW-1185">Reference proteome</keyword>
<evidence type="ECO:0000259" key="15">
    <source>
        <dbReference type="PROSITE" id="PS50975"/>
    </source>
</evidence>
<reference evidence="16 17" key="1">
    <citation type="submission" date="2024-03" db="EMBL/GenBank/DDBJ databases">
        <title>Mouse gut bacterial collection (mGBC) of GemPharmatech.</title>
        <authorList>
            <person name="He Y."/>
            <person name="Dong L."/>
            <person name="Wu D."/>
            <person name="Gao X."/>
            <person name="Lin Z."/>
        </authorList>
    </citation>
    <scope>NUCLEOTIDE SEQUENCE [LARGE SCALE GENOMIC DNA]</scope>
    <source>
        <strain evidence="16 17">61-15</strain>
    </source>
</reference>
<comment type="similarity">
    <text evidence="10 13">Belongs to the GARS family.</text>
</comment>
<proteinExistence type="inferred from homology"/>
<organism evidence="16 17">
    <name type="scientific">Lactococcus ileimucosae</name>
    <dbReference type="NCBI Taxonomy" id="2941329"/>
    <lineage>
        <taxon>Bacteria</taxon>
        <taxon>Bacillati</taxon>
        <taxon>Bacillota</taxon>
        <taxon>Bacilli</taxon>
        <taxon>Lactobacillales</taxon>
        <taxon>Streptococcaceae</taxon>
        <taxon>Lactococcus</taxon>
    </lineage>
</organism>
<gene>
    <name evidence="13 16" type="primary">purD</name>
    <name evidence="16" type="ORF">AALA52_01985</name>
</gene>
<dbReference type="SMART" id="SM01210">
    <property type="entry name" value="GARS_C"/>
    <property type="match status" value="1"/>
</dbReference>
<dbReference type="PANTHER" id="PTHR43472">
    <property type="entry name" value="PHOSPHORIBOSYLAMINE--GLYCINE LIGASE"/>
    <property type="match status" value="1"/>
</dbReference>
<dbReference type="SUPFAM" id="SSF52440">
    <property type="entry name" value="PreATP-grasp domain"/>
    <property type="match status" value="1"/>
</dbReference>
<evidence type="ECO:0000256" key="2">
    <source>
        <dbReference type="ARBA" id="ARBA00001946"/>
    </source>
</evidence>
<dbReference type="PROSITE" id="PS00184">
    <property type="entry name" value="GARS"/>
    <property type="match status" value="1"/>
</dbReference>
<comment type="cofactor">
    <cofactor evidence="2">
        <name>Mg(2+)</name>
        <dbReference type="ChEBI" id="CHEBI:18420"/>
    </cofactor>
</comment>
<dbReference type="EMBL" id="JBCLSH010000004">
    <property type="protein sequence ID" value="MEY8443032.1"/>
    <property type="molecule type" value="Genomic_DNA"/>
</dbReference>
<dbReference type="EC" id="6.3.4.13" evidence="4 13"/>
<evidence type="ECO:0000313" key="16">
    <source>
        <dbReference type="EMBL" id="MEY8443032.1"/>
    </source>
</evidence>
<evidence type="ECO:0000256" key="7">
    <source>
        <dbReference type="ARBA" id="ARBA00022755"/>
    </source>
</evidence>
<dbReference type="SUPFAM" id="SSF51246">
    <property type="entry name" value="Rudiment single hybrid motif"/>
    <property type="match status" value="1"/>
</dbReference>
<comment type="pathway">
    <text evidence="3 13">Purine metabolism; IMP biosynthesis via de novo pathway; N(1)-(5-phospho-D-ribosyl)glycinamide from 5-phospho-alpha-D-ribose 1-diphosphate: step 2/2.</text>
</comment>
<evidence type="ECO:0000256" key="8">
    <source>
        <dbReference type="ARBA" id="ARBA00022840"/>
    </source>
</evidence>
<evidence type="ECO:0000256" key="12">
    <source>
        <dbReference type="ARBA" id="ARBA00042864"/>
    </source>
</evidence>
<dbReference type="PROSITE" id="PS50975">
    <property type="entry name" value="ATP_GRASP"/>
    <property type="match status" value="1"/>
</dbReference>
<evidence type="ECO:0000256" key="14">
    <source>
        <dbReference type="PROSITE-ProRule" id="PRU00409"/>
    </source>
</evidence>
<dbReference type="SUPFAM" id="SSF56059">
    <property type="entry name" value="Glutathione synthetase ATP-binding domain-like"/>
    <property type="match status" value="1"/>
</dbReference>
<evidence type="ECO:0000256" key="6">
    <source>
        <dbReference type="ARBA" id="ARBA00022741"/>
    </source>
</evidence>
<evidence type="ECO:0000256" key="1">
    <source>
        <dbReference type="ARBA" id="ARBA00001936"/>
    </source>
</evidence>
<keyword evidence="7 13" id="KW-0658">Purine biosynthesis</keyword>
<keyword evidence="5 13" id="KW-0436">Ligase</keyword>
<dbReference type="PANTHER" id="PTHR43472:SF1">
    <property type="entry name" value="PHOSPHORIBOSYLAMINE--GLYCINE LIGASE, CHLOROPLASTIC"/>
    <property type="match status" value="1"/>
</dbReference>
<dbReference type="GO" id="GO:0004637">
    <property type="term" value="F:phosphoribosylamine-glycine ligase activity"/>
    <property type="evidence" value="ECO:0007669"/>
    <property type="project" value="UniProtKB-EC"/>
</dbReference>
<dbReference type="InterPro" id="IPR020562">
    <property type="entry name" value="PRibGlycinamide_synth_N"/>
</dbReference>
<evidence type="ECO:0000256" key="11">
    <source>
        <dbReference type="ARBA" id="ARBA00042242"/>
    </source>
</evidence>
<dbReference type="HAMAP" id="MF_00138">
    <property type="entry name" value="GARS"/>
    <property type="match status" value="1"/>
</dbReference>
<evidence type="ECO:0000256" key="4">
    <source>
        <dbReference type="ARBA" id="ARBA00013255"/>
    </source>
</evidence>
<dbReference type="InterPro" id="IPR020561">
    <property type="entry name" value="PRibGlycinamid_synth_ATP-grasp"/>
</dbReference>
<comment type="caution">
    <text evidence="16">The sequence shown here is derived from an EMBL/GenBank/DDBJ whole genome shotgun (WGS) entry which is preliminary data.</text>
</comment>
<evidence type="ECO:0000256" key="13">
    <source>
        <dbReference type="HAMAP-Rule" id="MF_00138"/>
    </source>
</evidence>
<dbReference type="Gene3D" id="3.30.470.20">
    <property type="entry name" value="ATP-grasp fold, B domain"/>
    <property type="match status" value="1"/>
</dbReference>
<dbReference type="InterPro" id="IPR011054">
    <property type="entry name" value="Rudment_hybrid_motif"/>
</dbReference>
<dbReference type="InterPro" id="IPR016185">
    <property type="entry name" value="PreATP-grasp_dom_sf"/>
</dbReference>
<dbReference type="Gene3D" id="3.30.1490.20">
    <property type="entry name" value="ATP-grasp fold, A domain"/>
    <property type="match status" value="1"/>
</dbReference>
<dbReference type="InterPro" id="IPR037123">
    <property type="entry name" value="PRibGlycinamide_synth_C_sf"/>
</dbReference>
<dbReference type="Pfam" id="PF01071">
    <property type="entry name" value="GARS_A"/>
    <property type="match status" value="1"/>
</dbReference>
<accession>A0ABV4D415</accession>
<dbReference type="Gene3D" id="3.40.50.20">
    <property type="match status" value="1"/>
</dbReference>
<feature type="domain" description="ATP-grasp" evidence="15">
    <location>
        <begin position="108"/>
        <end position="309"/>
    </location>
</feature>
<dbReference type="RefSeq" id="WP_369947832.1">
    <property type="nucleotide sequence ID" value="NZ_JBCLSH010000004.1"/>
</dbReference>
<dbReference type="Gene3D" id="3.90.600.10">
    <property type="entry name" value="Phosphoribosylglycinamide synthetase, C-terminal domain"/>
    <property type="match status" value="1"/>
</dbReference>
<name>A0ABV4D415_9LACT</name>
<evidence type="ECO:0000256" key="9">
    <source>
        <dbReference type="ARBA" id="ARBA00023211"/>
    </source>
</evidence>
<evidence type="ECO:0000256" key="3">
    <source>
        <dbReference type="ARBA" id="ARBA00005174"/>
    </source>
</evidence>
<keyword evidence="6 14" id="KW-0547">Nucleotide-binding</keyword>
<dbReference type="InterPro" id="IPR020560">
    <property type="entry name" value="PRibGlycinamide_synth_C-dom"/>
</dbReference>
<evidence type="ECO:0000313" key="17">
    <source>
        <dbReference type="Proteomes" id="UP001565283"/>
    </source>
</evidence>
<evidence type="ECO:0000256" key="10">
    <source>
        <dbReference type="ARBA" id="ARBA00038345"/>
    </source>
</evidence>
<dbReference type="InterPro" id="IPR000115">
    <property type="entry name" value="PRibGlycinamide_synth"/>
</dbReference>
<sequence>MRVLVVGSGGREHAIARKFAQSEKVDKVFICPGNVGMAEKKLKIVAISELDNQSLVDFAKKEEIDLTFVGPETALMNGIVDVFLEEGLRIFGPRTDAAQIEGSKSFAKSIMKKYGVPTADYESFLDLEEALNYVEKKGAPIVIKADGLAAGKGVTVAMDLETARAALRDIFQMNEAKVVVEEYLEGEEFSLFSLVHEGKIYPLPIAQDHKRAFDGDQGPNTGGMGAYAPVPHIPERIVQEALERIVEPTIAGLRAENKSFTGVLYAGLIWTAQGVKTIEFNARFGDPETQVVLETIRSDFAENIIDILESREPQLVWNTDEITLGVVVANQGYPNASTESVPLPDLSDLNCFYAGVVEREGQLFSSGGRVYMVTETGTDIGSIQKVLYAKLDSLDNKGMFYRTDIGNKGV</sequence>
<evidence type="ECO:0000256" key="5">
    <source>
        <dbReference type="ARBA" id="ARBA00022598"/>
    </source>
</evidence>
<comment type="catalytic activity">
    <reaction evidence="13">
        <text>5-phospho-beta-D-ribosylamine + glycine + ATP = N(1)-(5-phospho-beta-D-ribosyl)glycinamide + ADP + phosphate + H(+)</text>
        <dbReference type="Rhea" id="RHEA:17453"/>
        <dbReference type="ChEBI" id="CHEBI:15378"/>
        <dbReference type="ChEBI" id="CHEBI:30616"/>
        <dbReference type="ChEBI" id="CHEBI:43474"/>
        <dbReference type="ChEBI" id="CHEBI:57305"/>
        <dbReference type="ChEBI" id="CHEBI:58681"/>
        <dbReference type="ChEBI" id="CHEBI:143788"/>
        <dbReference type="ChEBI" id="CHEBI:456216"/>
        <dbReference type="EC" id="6.3.4.13"/>
    </reaction>
</comment>
<protein>
    <recommendedName>
        <fullName evidence="4 13">Phosphoribosylamine--glycine ligase</fullName>
        <ecNumber evidence="4 13">6.3.4.13</ecNumber>
    </recommendedName>
    <alternativeName>
        <fullName evidence="13">GARS</fullName>
    </alternativeName>
    <alternativeName>
        <fullName evidence="11 13">Glycinamide ribonucleotide synthetase</fullName>
    </alternativeName>
    <alternativeName>
        <fullName evidence="12 13">Phosphoribosylglycinamide synthetase</fullName>
    </alternativeName>
</protein>
<dbReference type="SMART" id="SM01209">
    <property type="entry name" value="GARS_A"/>
    <property type="match status" value="1"/>
</dbReference>
<dbReference type="Proteomes" id="UP001565283">
    <property type="component" value="Unassembled WGS sequence"/>
</dbReference>
<dbReference type="NCBIfam" id="TIGR00877">
    <property type="entry name" value="purD"/>
    <property type="match status" value="1"/>
</dbReference>
<dbReference type="InterPro" id="IPR011761">
    <property type="entry name" value="ATP-grasp"/>
</dbReference>
<dbReference type="Pfam" id="PF02844">
    <property type="entry name" value="GARS_N"/>
    <property type="match status" value="1"/>
</dbReference>
<dbReference type="Pfam" id="PF02843">
    <property type="entry name" value="GARS_C"/>
    <property type="match status" value="1"/>
</dbReference>
<dbReference type="InterPro" id="IPR013815">
    <property type="entry name" value="ATP_grasp_subdomain_1"/>
</dbReference>
<keyword evidence="9" id="KW-0464">Manganese</keyword>
<dbReference type="InterPro" id="IPR020559">
    <property type="entry name" value="PRibGlycinamide_synth_CS"/>
</dbReference>